<dbReference type="EMBL" id="SZYD01000001">
    <property type="protein sequence ID" value="KAD7477294.1"/>
    <property type="molecule type" value="Genomic_DNA"/>
</dbReference>
<reference evidence="1 2" key="1">
    <citation type="submission" date="2019-05" db="EMBL/GenBank/DDBJ databases">
        <title>Mikania micrantha, genome provides insights into the molecular mechanism of rapid growth.</title>
        <authorList>
            <person name="Liu B."/>
        </authorList>
    </citation>
    <scope>NUCLEOTIDE SEQUENCE [LARGE SCALE GENOMIC DNA]</scope>
    <source>
        <strain evidence="1">NLD-2019</strain>
        <tissue evidence="1">Leaf</tissue>
    </source>
</reference>
<proteinExistence type="predicted"/>
<dbReference type="AlphaFoldDB" id="A0A5N6PY38"/>
<evidence type="ECO:0000313" key="2">
    <source>
        <dbReference type="Proteomes" id="UP000326396"/>
    </source>
</evidence>
<accession>A0A5N6PY38</accession>
<evidence type="ECO:0000313" key="1">
    <source>
        <dbReference type="EMBL" id="KAD7477294.1"/>
    </source>
</evidence>
<comment type="caution">
    <text evidence="1">The sequence shown here is derived from an EMBL/GenBank/DDBJ whole genome shotgun (WGS) entry which is preliminary data.</text>
</comment>
<name>A0A5N6PY38_9ASTR</name>
<protein>
    <submittedName>
        <fullName evidence="1">Uncharacterized protein</fullName>
    </submittedName>
</protein>
<dbReference type="Proteomes" id="UP000326396">
    <property type="component" value="Linkage Group LG1"/>
</dbReference>
<sequence length="160" mass="18748">MRSKKARNRVKNKHQMQINEAWMDFQHTRWEILPGFIDEFDIQTFTPGHFSFSGELLHRRVVRLTHDGTLSDPKHLLWHTRFPGGGGYRWFRVRNGKLTARVGCDMSWMNQMATSMMLEADKYDLFPARTQRPGNPGGGGQMTPTKFKRIDSYLYTLDRV</sequence>
<organism evidence="1 2">
    <name type="scientific">Mikania micrantha</name>
    <name type="common">bitter vine</name>
    <dbReference type="NCBI Taxonomy" id="192012"/>
    <lineage>
        <taxon>Eukaryota</taxon>
        <taxon>Viridiplantae</taxon>
        <taxon>Streptophyta</taxon>
        <taxon>Embryophyta</taxon>
        <taxon>Tracheophyta</taxon>
        <taxon>Spermatophyta</taxon>
        <taxon>Magnoliopsida</taxon>
        <taxon>eudicotyledons</taxon>
        <taxon>Gunneridae</taxon>
        <taxon>Pentapetalae</taxon>
        <taxon>asterids</taxon>
        <taxon>campanulids</taxon>
        <taxon>Asterales</taxon>
        <taxon>Asteraceae</taxon>
        <taxon>Asteroideae</taxon>
        <taxon>Heliantheae alliance</taxon>
        <taxon>Eupatorieae</taxon>
        <taxon>Mikania</taxon>
    </lineage>
</organism>
<keyword evidence="2" id="KW-1185">Reference proteome</keyword>
<gene>
    <name evidence="1" type="ORF">E3N88_00430</name>
</gene>